<feature type="transmembrane region" description="Helical" evidence="5">
    <location>
        <begin position="175"/>
        <end position="194"/>
    </location>
</feature>
<feature type="transmembrane region" description="Helical" evidence="5">
    <location>
        <begin position="151"/>
        <end position="169"/>
    </location>
</feature>
<dbReference type="GO" id="GO:0016765">
    <property type="term" value="F:transferase activity, transferring alkyl or aryl (other than methyl) groups"/>
    <property type="evidence" value="ECO:0007669"/>
    <property type="project" value="InterPro"/>
</dbReference>
<dbReference type="InterPro" id="IPR044878">
    <property type="entry name" value="UbiA_sf"/>
</dbReference>
<proteinExistence type="predicted"/>
<evidence type="ECO:0000256" key="2">
    <source>
        <dbReference type="ARBA" id="ARBA00022692"/>
    </source>
</evidence>
<feature type="transmembrane region" description="Helical" evidence="5">
    <location>
        <begin position="99"/>
        <end position="120"/>
    </location>
</feature>
<evidence type="ECO:0000256" key="4">
    <source>
        <dbReference type="ARBA" id="ARBA00023136"/>
    </source>
</evidence>
<comment type="subcellular location">
    <subcellularLocation>
        <location evidence="1">Membrane</location>
        <topology evidence="1">Multi-pass membrane protein</topology>
    </subcellularLocation>
</comment>
<gene>
    <name evidence="6" type="ORF">S12H4_00842</name>
</gene>
<keyword evidence="2 5" id="KW-0812">Transmembrane</keyword>
<feature type="transmembrane region" description="Helical" evidence="5">
    <location>
        <begin position="297"/>
        <end position="316"/>
    </location>
</feature>
<feature type="transmembrane region" description="Helical" evidence="5">
    <location>
        <begin position="59"/>
        <end position="78"/>
    </location>
</feature>
<dbReference type="AlphaFoldDB" id="X1RX20"/>
<sequence>MFLKITKEHIKHAEMNEKTKSILNIAELLRTHSIIDGGALAVVGALCITHTIFDIRILLLLIFGMLYLAWGMGFNEICDVEYDRRTNINKILVRGDLSIEKATIITLVVFLISTAIGLYLAHTSLIATSILVALIISGAGYDLFSKKTAWAGFLAGAWLFFLILFGAAVAGTPNLLALAIALYCAFYMVEACSIQGSIKDIATDPPANVAVALGSYAYKAGIFDKISIYLSPSFKTLSTIIKASQILILFYVLTYLLPQLNLASYIVILALLGASIYTFVKYMGFSSLDQRESLKRHLTLSAVFAFSLIGFTLVAFVSVYELLILLIISLVWLFMWSYLVKGRI</sequence>
<feature type="non-terminal residue" evidence="6">
    <location>
        <position position="344"/>
    </location>
</feature>
<dbReference type="Pfam" id="PF01040">
    <property type="entry name" value="UbiA"/>
    <property type="match status" value="1"/>
</dbReference>
<evidence type="ECO:0000256" key="3">
    <source>
        <dbReference type="ARBA" id="ARBA00022989"/>
    </source>
</evidence>
<evidence type="ECO:0000256" key="1">
    <source>
        <dbReference type="ARBA" id="ARBA00004141"/>
    </source>
</evidence>
<comment type="caution">
    <text evidence="6">The sequence shown here is derived from an EMBL/GenBank/DDBJ whole genome shotgun (WGS) entry which is preliminary data.</text>
</comment>
<name>X1RX20_9ZZZZ</name>
<feature type="transmembrane region" description="Helical" evidence="5">
    <location>
        <begin position="263"/>
        <end position="285"/>
    </location>
</feature>
<reference evidence="6" key="1">
    <citation type="journal article" date="2014" name="Front. Microbiol.">
        <title>High frequency of phylogenetically diverse reductive dehalogenase-homologous genes in deep subseafloor sedimentary metagenomes.</title>
        <authorList>
            <person name="Kawai M."/>
            <person name="Futagami T."/>
            <person name="Toyoda A."/>
            <person name="Takaki Y."/>
            <person name="Nishi S."/>
            <person name="Hori S."/>
            <person name="Arai W."/>
            <person name="Tsubouchi T."/>
            <person name="Morono Y."/>
            <person name="Uchiyama I."/>
            <person name="Ito T."/>
            <person name="Fujiyama A."/>
            <person name="Inagaki F."/>
            <person name="Takami H."/>
        </authorList>
    </citation>
    <scope>NUCLEOTIDE SEQUENCE</scope>
    <source>
        <strain evidence="6">Expedition CK06-06</strain>
    </source>
</reference>
<dbReference type="GO" id="GO:0016020">
    <property type="term" value="C:membrane"/>
    <property type="evidence" value="ECO:0007669"/>
    <property type="project" value="UniProtKB-SubCell"/>
</dbReference>
<keyword evidence="3 5" id="KW-1133">Transmembrane helix</keyword>
<dbReference type="Gene3D" id="1.10.357.140">
    <property type="entry name" value="UbiA prenyltransferase"/>
    <property type="match status" value="1"/>
</dbReference>
<dbReference type="InterPro" id="IPR000537">
    <property type="entry name" value="UbiA_prenyltransferase"/>
</dbReference>
<protein>
    <submittedName>
        <fullName evidence="6">Uncharacterized protein</fullName>
    </submittedName>
</protein>
<evidence type="ECO:0000256" key="5">
    <source>
        <dbReference type="SAM" id="Phobius"/>
    </source>
</evidence>
<evidence type="ECO:0000313" key="6">
    <source>
        <dbReference type="EMBL" id="GAI60039.1"/>
    </source>
</evidence>
<dbReference type="EMBL" id="BARW01000133">
    <property type="protein sequence ID" value="GAI60039.1"/>
    <property type="molecule type" value="Genomic_DNA"/>
</dbReference>
<organism evidence="6">
    <name type="scientific">marine sediment metagenome</name>
    <dbReference type="NCBI Taxonomy" id="412755"/>
    <lineage>
        <taxon>unclassified sequences</taxon>
        <taxon>metagenomes</taxon>
        <taxon>ecological metagenomes</taxon>
    </lineage>
</organism>
<accession>X1RX20</accession>
<feature type="transmembrane region" description="Helical" evidence="5">
    <location>
        <begin position="322"/>
        <end position="340"/>
    </location>
</feature>
<keyword evidence="4 5" id="KW-0472">Membrane</keyword>